<dbReference type="EMBL" id="JAVDWE010000005">
    <property type="protein sequence ID" value="MDR7094457.1"/>
    <property type="molecule type" value="Genomic_DNA"/>
</dbReference>
<reference evidence="2 3" key="1">
    <citation type="submission" date="2023-07" db="EMBL/GenBank/DDBJ databases">
        <title>Sorghum-associated microbial communities from plants grown in Nebraska, USA.</title>
        <authorList>
            <person name="Schachtman D."/>
        </authorList>
    </citation>
    <scope>NUCLEOTIDE SEQUENCE [LARGE SCALE GENOMIC DNA]</scope>
    <source>
        <strain evidence="2 3">BE240</strain>
    </source>
</reference>
<dbReference type="Proteomes" id="UP001265550">
    <property type="component" value="Unassembled WGS sequence"/>
</dbReference>
<evidence type="ECO:0000313" key="3">
    <source>
        <dbReference type="Proteomes" id="UP001265550"/>
    </source>
</evidence>
<evidence type="ECO:0000313" key="2">
    <source>
        <dbReference type="EMBL" id="MDR7094457.1"/>
    </source>
</evidence>
<keyword evidence="3" id="KW-1185">Reference proteome</keyword>
<feature type="transmembrane region" description="Helical" evidence="1">
    <location>
        <begin position="44"/>
        <end position="65"/>
    </location>
</feature>
<sequence length="165" mass="18310">MKIRTLLLVLFILFIAGFVALNFEQILQPTALNFGFTQVQAPMGLVLLGMLALVLVVFLAALVYYQTLHLMEVRRITREAADQRVLADKAEASRFTELRQYLQGEQIATTARDDALAERLHAKLDQVQAALTQVIEQNGNGLSASIGELEDRMERRLPPSGSASI</sequence>
<comment type="caution">
    <text evidence="2">The sequence shown here is derived from an EMBL/GenBank/DDBJ whole genome shotgun (WGS) entry which is preliminary data.</text>
</comment>
<accession>A0ABU1VAI9</accession>
<evidence type="ECO:0000256" key="1">
    <source>
        <dbReference type="SAM" id="Phobius"/>
    </source>
</evidence>
<keyword evidence="1" id="KW-1133">Transmembrane helix</keyword>
<gene>
    <name evidence="2" type="ORF">J2X09_002198</name>
</gene>
<protein>
    <submittedName>
        <fullName evidence="2">Biopolymer transport protein ExbB/TolQ</fullName>
    </submittedName>
</protein>
<keyword evidence="1" id="KW-0812">Transmembrane</keyword>
<proteinExistence type="predicted"/>
<organism evidence="2 3">
    <name type="scientific">Hydrogenophaga laconesensis</name>
    <dbReference type="NCBI Taxonomy" id="1805971"/>
    <lineage>
        <taxon>Bacteria</taxon>
        <taxon>Pseudomonadati</taxon>
        <taxon>Pseudomonadota</taxon>
        <taxon>Betaproteobacteria</taxon>
        <taxon>Burkholderiales</taxon>
        <taxon>Comamonadaceae</taxon>
        <taxon>Hydrogenophaga</taxon>
    </lineage>
</organism>
<name>A0ABU1VAI9_9BURK</name>
<keyword evidence="1" id="KW-0472">Membrane</keyword>
<dbReference type="RefSeq" id="WP_204733457.1">
    <property type="nucleotide sequence ID" value="NZ_JAVDWE010000005.1"/>
</dbReference>